<reference evidence="1 2" key="1">
    <citation type="submission" date="2017-09" db="EMBL/GenBank/DDBJ databases">
        <title>Depth-based differentiation of microbial function through sediment-hosted aquifers and enrichment of novel symbionts in the deep terrestrial subsurface.</title>
        <authorList>
            <person name="Probst A.J."/>
            <person name="Ladd B."/>
            <person name="Jarett J.K."/>
            <person name="Geller-Mcgrath D.E."/>
            <person name="Sieber C.M."/>
            <person name="Emerson J.B."/>
            <person name="Anantharaman K."/>
            <person name="Thomas B.C."/>
            <person name="Malmstrom R."/>
            <person name="Stieglmeier M."/>
            <person name="Klingl A."/>
            <person name="Woyke T."/>
            <person name="Ryan C.M."/>
            <person name="Banfield J.F."/>
        </authorList>
    </citation>
    <scope>NUCLEOTIDE SEQUENCE [LARGE SCALE GENOMIC DNA]</scope>
    <source>
        <strain evidence="1">CG11_big_fil_rev_8_21_14_0_20_39_34</strain>
    </source>
</reference>
<sequence>MKTKRVKPEYIEFTTKDGLCLPGLLYEKEKNTAVAIYLHGNGSSSVFYDESNKLPLVQELQKKHISVLYFNNRGAHMIKRLTLSKKGKSERKNFGMVHEKIKECIQDIDGAIAFLKKKGYKTFYLIGASTGANKICVYNYYKPKNNIAKYILLYGGDDTGIYYQALGKKKFWKILKESKKKIREKKGDIIIKELLPDALFSYAGFWDIANPDGDYNIFPFYEGFKKEKLSKKKLFRHFSSLLKPTFVVYGSEDEYTSGNVYDAVALLRVQRPDLTYKIVKGADHGFNGKKRRLAKLIADWI</sequence>
<dbReference type="InterPro" id="IPR013744">
    <property type="entry name" value="SidJ"/>
</dbReference>
<dbReference type="AlphaFoldDB" id="A0A2H0N6I7"/>
<proteinExistence type="predicted"/>
<dbReference type="EMBL" id="PCWN01000002">
    <property type="protein sequence ID" value="PIR04498.1"/>
    <property type="molecule type" value="Genomic_DNA"/>
</dbReference>
<gene>
    <name evidence="1" type="ORF">COV59_00785</name>
</gene>
<accession>A0A2H0N6I7</accession>
<evidence type="ECO:0000313" key="2">
    <source>
        <dbReference type="Proteomes" id="UP000229600"/>
    </source>
</evidence>
<name>A0A2H0N6I7_9BACT</name>
<dbReference type="Gene3D" id="3.40.50.1820">
    <property type="entry name" value="alpha/beta hydrolase"/>
    <property type="match status" value="1"/>
</dbReference>
<dbReference type="SUPFAM" id="SSF53474">
    <property type="entry name" value="alpha/beta-Hydrolases"/>
    <property type="match status" value="1"/>
</dbReference>
<protein>
    <recommendedName>
        <fullName evidence="3">Serine aminopeptidase S33 domain-containing protein</fullName>
    </recommendedName>
</protein>
<organism evidence="1 2">
    <name type="scientific">Candidatus Magasanikbacteria bacterium CG11_big_fil_rev_8_21_14_0_20_39_34</name>
    <dbReference type="NCBI Taxonomy" id="1974653"/>
    <lineage>
        <taxon>Bacteria</taxon>
        <taxon>Candidatus Magasanikiibacteriota</taxon>
    </lineage>
</organism>
<dbReference type="InterPro" id="IPR029058">
    <property type="entry name" value="AB_hydrolase_fold"/>
</dbReference>
<evidence type="ECO:0000313" key="1">
    <source>
        <dbReference type="EMBL" id="PIR04498.1"/>
    </source>
</evidence>
<comment type="caution">
    <text evidence="1">The sequence shown here is derived from an EMBL/GenBank/DDBJ whole genome shotgun (WGS) entry which is preliminary data.</text>
</comment>
<evidence type="ECO:0008006" key="3">
    <source>
        <dbReference type="Google" id="ProtNLM"/>
    </source>
</evidence>
<dbReference type="Pfam" id="PF08538">
    <property type="entry name" value="DUF1749"/>
    <property type="match status" value="1"/>
</dbReference>
<dbReference type="Proteomes" id="UP000229600">
    <property type="component" value="Unassembled WGS sequence"/>
</dbReference>